<accession>A0AAU7BN26</accession>
<sequence>MPPAFNTRGLSAAAGDDAGLPAPVTGARRGGLAMVEVAIELRHTFMFSLNSGKAVMRSRVSSTAIDRPSRVTGISAPEMIGMVTWP</sequence>
<feature type="region of interest" description="Disordered" evidence="1">
    <location>
        <begin position="1"/>
        <end position="22"/>
    </location>
</feature>
<protein>
    <submittedName>
        <fullName evidence="2">Uncharacterized protein</fullName>
    </submittedName>
</protein>
<feature type="compositionally biased region" description="Low complexity" evidence="1">
    <location>
        <begin position="10"/>
        <end position="22"/>
    </location>
</feature>
<organism evidence="2">
    <name type="scientific">Pseudomonas sp. 13.2</name>
    <dbReference type="NCBI Taxonomy" id="3144665"/>
    <lineage>
        <taxon>Bacteria</taxon>
        <taxon>Pseudomonadati</taxon>
        <taxon>Pseudomonadota</taxon>
        <taxon>Gammaproteobacteria</taxon>
        <taxon>Pseudomonadales</taxon>
        <taxon>Pseudomonadaceae</taxon>
        <taxon>Pseudomonas</taxon>
    </lineage>
</organism>
<name>A0AAU7BN26_9PSED</name>
<reference evidence="2" key="1">
    <citation type="journal article" date="2019" name="Microbiol. Resour. Announc.">
        <title>Draft Genome Sequences of Five Environmental Bacterial Isolates That Degrade Polyethylene Terephthalate Plastic.</title>
        <authorList>
            <person name="Leon-Zayas R."/>
            <person name="Roberts C."/>
            <person name="Vague M."/>
            <person name="Mellies J.L."/>
        </authorList>
    </citation>
    <scope>NUCLEOTIDE SEQUENCE</scope>
    <source>
        <strain evidence="2">13.2</strain>
    </source>
</reference>
<dbReference type="EMBL" id="CP157179">
    <property type="protein sequence ID" value="XBG33904.1"/>
    <property type="molecule type" value="Genomic_DNA"/>
</dbReference>
<evidence type="ECO:0000256" key="1">
    <source>
        <dbReference type="SAM" id="MobiDB-lite"/>
    </source>
</evidence>
<reference evidence="2" key="2">
    <citation type="submission" date="2024-05" db="EMBL/GenBank/DDBJ databases">
        <authorList>
            <person name="Mellies J."/>
            <person name="Newton I."/>
        </authorList>
    </citation>
    <scope>NUCLEOTIDE SEQUENCE</scope>
    <source>
        <strain evidence="2">13.2</strain>
    </source>
</reference>
<proteinExistence type="predicted"/>
<dbReference type="AlphaFoldDB" id="A0AAU7BN26"/>
<evidence type="ECO:0000313" key="2">
    <source>
        <dbReference type="EMBL" id="XBG33904.1"/>
    </source>
</evidence>
<gene>
    <name evidence="2" type="ORF">ABH853_11680</name>
</gene>